<evidence type="ECO:0000313" key="2">
    <source>
        <dbReference type="EMBL" id="NNU79675.1"/>
    </source>
</evidence>
<dbReference type="EMBL" id="JABFBC010000001">
    <property type="protein sequence ID" value="NNU79675.1"/>
    <property type="molecule type" value="Genomic_DNA"/>
</dbReference>
<organism evidence="2 3">
    <name type="scientific">Halovulum dunhuangense</name>
    <dbReference type="NCBI Taxonomy" id="1505036"/>
    <lineage>
        <taxon>Bacteria</taxon>
        <taxon>Pseudomonadati</taxon>
        <taxon>Pseudomonadota</taxon>
        <taxon>Alphaproteobacteria</taxon>
        <taxon>Rhodobacterales</taxon>
        <taxon>Paracoccaceae</taxon>
        <taxon>Halovulum</taxon>
    </lineage>
</organism>
<dbReference type="AlphaFoldDB" id="A0A849KWM7"/>
<evidence type="ECO:0000256" key="1">
    <source>
        <dbReference type="SAM" id="Phobius"/>
    </source>
</evidence>
<accession>A0A849KWM7</accession>
<keyword evidence="1" id="KW-1133">Transmembrane helix</keyword>
<proteinExistence type="predicted"/>
<keyword evidence="3" id="KW-1185">Reference proteome</keyword>
<keyword evidence="1" id="KW-0812">Transmembrane</keyword>
<comment type="caution">
    <text evidence="2">The sequence shown here is derived from an EMBL/GenBank/DDBJ whole genome shotgun (WGS) entry which is preliminary data.</text>
</comment>
<reference evidence="2 3" key="1">
    <citation type="submission" date="2020-05" db="EMBL/GenBank/DDBJ databases">
        <title>Gimesia benthica sp. nov., a novel planctomycete isolated from a deep-sea water sample of the Northwest Indian Ocean.</title>
        <authorList>
            <person name="Wang J."/>
            <person name="Ruan C."/>
            <person name="Song L."/>
            <person name="Zhu Y."/>
            <person name="Li A."/>
            <person name="Zheng X."/>
            <person name="Wang L."/>
            <person name="Lu Z."/>
            <person name="Huang Y."/>
            <person name="Du W."/>
            <person name="Zhou Y."/>
            <person name="Huang L."/>
            <person name="Dai X."/>
        </authorList>
    </citation>
    <scope>NUCLEOTIDE SEQUENCE [LARGE SCALE GENOMIC DNA]</scope>
    <source>
        <strain evidence="2 3">YYQ-30</strain>
    </source>
</reference>
<protein>
    <submittedName>
        <fullName evidence="2">Uncharacterized protein</fullName>
    </submittedName>
</protein>
<gene>
    <name evidence="2" type="ORF">HMH01_04395</name>
</gene>
<name>A0A849KWM7_9RHOB</name>
<dbReference type="Proteomes" id="UP000572377">
    <property type="component" value="Unassembled WGS sequence"/>
</dbReference>
<feature type="transmembrane region" description="Helical" evidence="1">
    <location>
        <begin position="12"/>
        <end position="31"/>
    </location>
</feature>
<sequence length="171" mass="17907">MIRPKAIATLSRWSEPAIYAGAGAVGALLLVRGVQLGGWLVMGFGAGIVALSALAGLAWYRRTRFQGGGTGAGLVEIDERRVGYLGPEGGGFVDLDALSRLDLLTPGDPGDAVWVLTHDDGLPLRIPLGARGAGRLVDVFSALPGIRMDAALAALEARRAQRVAVWRRSLP</sequence>
<dbReference type="RefSeq" id="WP_171322838.1">
    <property type="nucleotide sequence ID" value="NZ_JABFBC010000001.1"/>
</dbReference>
<keyword evidence="1" id="KW-0472">Membrane</keyword>
<evidence type="ECO:0000313" key="3">
    <source>
        <dbReference type="Proteomes" id="UP000572377"/>
    </source>
</evidence>
<feature type="transmembrane region" description="Helical" evidence="1">
    <location>
        <begin position="37"/>
        <end position="60"/>
    </location>
</feature>